<dbReference type="FunFam" id="3.30.200.20:FF:000228">
    <property type="entry name" value="Serine/threonine-protein kinase BIK1"/>
    <property type="match status" value="1"/>
</dbReference>
<dbReference type="AlphaFoldDB" id="A0A8T0MW92"/>
<dbReference type="FunFam" id="1.10.510.10:FF:000474">
    <property type="entry name" value="Wall-associated receptor kinase 3"/>
    <property type="match status" value="1"/>
</dbReference>
<dbReference type="EC" id="2.7.11.1" evidence="1"/>
<evidence type="ECO:0000256" key="3">
    <source>
        <dbReference type="ARBA" id="ARBA00022679"/>
    </source>
</evidence>
<organism evidence="9 10">
    <name type="scientific">Panicum virgatum</name>
    <name type="common">Blackwell switchgrass</name>
    <dbReference type="NCBI Taxonomy" id="38727"/>
    <lineage>
        <taxon>Eukaryota</taxon>
        <taxon>Viridiplantae</taxon>
        <taxon>Streptophyta</taxon>
        <taxon>Embryophyta</taxon>
        <taxon>Tracheophyta</taxon>
        <taxon>Spermatophyta</taxon>
        <taxon>Magnoliopsida</taxon>
        <taxon>Liliopsida</taxon>
        <taxon>Poales</taxon>
        <taxon>Poaceae</taxon>
        <taxon>PACMAD clade</taxon>
        <taxon>Panicoideae</taxon>
        <taxon>Panicodae</taxon>
        <taxon>Paniceae</taxon>
        <taxon>Panicinae</taxon>
        <taxon>Panicum</taxon>
        <taxon>Panicum sect. Hiantes</taxon>
    </lineage>
</organism>
<dbReference type="PROSITE" id="PS00108">
    <property type="entry name" value="PROTEIN_KINASE_ST"/>
    <property type="match status" value="2"/>
</dbReference>
<evidence type="ECO:0000256" key="6">
    <source>
        <dbReference type="ARBA" id="ARBA00022840"/>
    </source>
</evidence>
<dbReference type="InterPro" id="IPR001245">
    <property type="entry name" value="Ser-Thr/Tyr_kinase_cat_dom"/>
</dbReference>
<evidence type="ECO:0000256" key="1">
    <source>
        <dbReference type="ARBA" id="ARBA00012513"/>
    </source>
</evidence>
<dbReference type="Gene3D" id="3.30.200.20">
    <property type="entry name" value="Phosphorylase Kinase, domain 1"/>
    <property type="match status" value="2"/>
</dbReference>
<evidence type="ECO:0000256" key="7">
    <source>
        <dbReference type="PROSITE-ProRule" id="PRU10141"/>
    </source>
</evidence>
<feature type="binding site" evidence="7">
    <location>
        <position position="373"/>
    </location>
    <ligand>
        <name>ATP</name>
        <dbReference type="ChEBI" id="CHEBI:30616"/>
    </ligand>
</feature>
<dbReference type="PROSITE" id="PS00107">
    <property type="entry name" value="PROTEIN_KINASE_ATP"/>
    <property type="match status" value="2"/>
</dbReference>
<dbReference type="InterPro" id="IPR008271">
    <property type="entry name" value="Ser/Thr_kinase_AS"/>
</dbReference>
<proteinExistence type="predicted"/>
<dbReference type="InterPro" id="IPR000719">
    <property type="entry name" value="Prot_kinase_dom"/>
</dbReference>
<dbReference type="GO" id="GO:0005524">
    <property type="term" value="F:ATP binding"/>
    <property type="evidence" value="ECO:0007669"/>
    <property type="project" value="UniProtKB-UniRule"/>
</dbReference>
<gene>
    <name evidence="9" type="ORF">PVAP13_9NG551314</name>
</gene>
<keyword evidence="2" id="KW-0723">Serine/threonine-protein kinase</keyword>
<keyword evidence="6 7" id="KW-0067">ATP-binding</keyword>
<dbReference type="PROSITE" id="PS50011">
    <property type="entry name" value="PROTEIN_KINASE_DOM"/>
    <property type="match status" value="2"/>
</dbReference>
<feature type="domain" description="Protein kinase" evidence="8">
    <location>
        <begin position="3"/>
        <end position="270"/>
    </location>
</feature>
<dbReference type="InterPro" id="IPR011009">
    <property type="entry name" value="Kinase-like_dom_sf"/>
</dbReference>
<comment type="caution">
    <text evidence="9">The sequence shown here is derived from an EMBL/GenBank/DDBJ whole genome shotgun (WGS) entry which is preliminary data.</text>
</comment>
<name>A0A8T0MW92_PANVG</name>
<dbReference type="GO" id="GO:0004674">
    <property type="term" value="F:protein serine/threonine kinase activity"/>
    <property type="evidence" value="ECO:0007669"/>
    <property type="project" value="UniProtKB-EC"/>
</dbReference>
<evidence type="ECO:0000256" key="4">
    <source>
        <dbReference type="ARBA" id="ARBA00022741"/>
    </source>
</evidence>
<keyword evidence="4 7" id="KW-0547">Nucleotide-binding</keyword>
<dbReference type="Proteomes" id="UP000823388">
    <property type="component" value="Chromosome 9N"/>
</dbReference>
<feature type="domain" description="Protein kinase" evidence="8">
    <location>
        <begin position="335"/>
        <end position="624"/>
    </location>
</feature>
<keyword evidence="5" id="KW-0418">Kinase</keyword>
<dbReference type="Gene3D" id="1.10.510.10">
    <property type="entry name" value="Transferase(Phosphotransferase) domain 1"/>
    <property type="match status" value="2"/>
</dbReference>
<dbReference type="InterPro" id="IPR017441">
    <property type="entry name" value="Protein_kinase_ATP_BS"/>
</dbReference>
<dbReference type="EMBL" id="CM029054">
    <property type="protein sequence ID" value="KAG2540382.1"/>
    <property type="molecule type" value="Genomic_DNA"/>
</dbReference>
<sequence length="635" mass="70929">MTNNYRTCLGRGAFGEVYEGVLEDGSMVAVKRFIHNVKENFAKELIVHREINHKNVVRLIGCCEEENALMLVTEYVANGNLSDILHDDNLPIPLDVRLTIAIECAEALAYMHSHMYTQVIHGDVKPGNILLDSNFHAKLSDFGISRLANTDKTLHTENVIGSIGYMDPLFALDGRLTVKYDVYSFGVVLLELMARKKATTVVDNVNIVYAFTSALERGSGGVRWMFDAEIASKDNMKVVEGVAKIAGECLTMEREKRPEMIDVVERLRVLRQKASRQDQASQHSGLFSWARRNKTAPPASANIPANILPSGAEILESSNVRKFTFSELKGSTRNFRLDSVLGEGGFGSVYKGWMDERTLAPVKPGTGMIVAVKRLKLDSFRVHREWVAVVNYLGQLSHPNLVKLIGYCWEDEERLLVFEYMPRGSLEHHLFRRGSHFQPLPWNLRMKVALEAARGLGFLHGDQAKVIYRDFKTSNILLDSEYNAKLSDFGLAKDGPSGYTGYIPTILGTTYMGIHGYAAPEYIATGHLTAKCDVYSYGVVLLELLSGQRALDKNRPPGQHMLVEWARPYITNKQRVFRFLDSQLGSQYCLPAAQKTAALALQCLSMDPRCRPGMDQVVTLLEGLQDTKSALKSGK</sequence>
<keyword evidence="10" id="KW-1185">Reference proteome</keyword>
<evidence type="ECO:0000313" key="9">
    <source>
        <dbReference type="EMBL" id="KAG2540382.1"/>
    </source>
</evidence>
<dbReference type="Pfam" id="PF07714">
    <property type="entry name" value="PK_Tyr_Ser-Thr"/>
    <property type="match status" value="1"/>
</dbReference>
<evidence type="ECO:0000256" key="2">
    <source>
        <dbReference type="ARBA" id="ARBA00022527"/>
    </source>
</evidence>
<dbReference type="SUPFAM" id="SSF56112">
    <property type="entry name" value="Protein kinase-like (PK-like)"/>
    <property type="match status" value="2"/>
</dbReference>
<protein>
    <recommendedName>
        <fullName evidence="1">non-specific serine/threonine protein kinase</fullName>
        <ecNumber evidence="1">2.7.11.1</ecNumber>
    </recommendedName>
</protein>
<evidence type="ECO:0000313" key="10">
    <source>
        <dbReference type="Proteomes" id="UP000823388"/>
    </source>
</evidence>
<reference evidence="9" key="1">
    <citation type="submission" date="2020-05" db="EMBL/GenBank/DDBJ databases">
        <title>WGS assembly of Panicum virgatum.</title>
        <authorList>
            <person name="Lovell J.T."/>
            <person name="Jenkins J."/>
            <person name="Shu S."/>
            <person name="Juenger T.E."/>
            <person name="Schmutz J."/>
        </authorList>
    </citation>
    <scope>NUCLEOTIDE SEQUENCE</scope>
    <source>
        <strain evidence="9">AP13</strain>
    </source>
</reference>
<dbReference type="InterPro" id="IPR050823">
    <property type="entry name" value="Plant_Ser_Thr_Prot_Kinase"/>
</dbReference>
<keyword evidence="3" id="KW-0808">Transferase</keyword>
<evidence type="ECO:0000256" key="5">
    <source>
        <dbReference type="ARBA" id="ARBA00022777"/>
    </source>
</evidence>
<accession>A0A8T0MW92</accession>
<dbReference type="FunFam" id="1.10.510.10:FF:000051">
    <property type="entry name" value="Receptor-like serine/threonine-protein kinase ALE2"/>
    <property type="match status" value="1"/>
</dbReference>
<dbReference type="SMART" id="SM00220">
    <property type="entry name" value="S_TKc"/>
    <property type="match status" value="2"/>
</dbReference>
<dbReference type="PANTHER" id="PTHR45621">
    <property type="entry name" value="OS01G0588500 PROTEIN-RELATED"/>
    <property type="match status" value="1"/>
</dbReference>
<evidence type="ECO:0000259" key="8">
    <source>
        <dbReference type="PROSITE" id="PS50011"/>
    </source>
</evidence>
<dbReference type="Pfam" id="PF00069">
    <property type="entry name" value="Pkinase"/>
    <property type="match status" value="1"/>
</dbReference>
<feature type="binding site" evidence="7">
    <location>
        <position position="31"/>
    </location>
    <ligand>
        <name>ATP</name>
        <dbReference type="ChEBI" id="CHEBI:30616"/>
    </ligand>
</feature>